<name>A0A5J4L861_9ACTN</name>
<gene>
    <name evidence="2" type="ORF">San01_08790</name>
</gene>
<keyword evidence="1" id="KW-0472">Membrane</keyword>
<dbReference type="EMBL" id="BLAG01000004">
    <property type="protein sequence ID" value="GES28392.1"/>
    <property type="molecule type" value="Genomic_DNA"/>
</dbReference>
<dbReference type="Proteomes" id="UP000325598">
    <property type="component" value="Unassembled WGS sequence"/>
</dbReference>
<evidence type="ECO:0000313" key="3">
    <source>
        <dbReference type="Proteomes" id="UP000325598"/>
    </source>
</evidence>
<evidence type="ECO:0000313" key="2">
    <source>
        <dbReference type="EMBL" id="GES28392.1"/>
    </source>
</evidence>
<keyword evidence="3" id="KW-1185">Reference proteome</keyword>
<organism evidence="2 3">
    <name type="scientific">Streptomyces angustmyceticus</name>
    <dbReference type="NCBI Taxonomy" id="285578"/>
    <lineage>
        <taxon>Bacteria</taxon>
        <taxon>Bacillati</taxon>
        <taxon>Actinomycetota</taxon>
        <taxon>Actinomycetes</taxon>
        <taxon>Kitasatosporales</taxon>
        <taxon>Streptomycetaceae</taxon>
        <taxon>Streptomyces</taxon>
    </lineage>
</organism>
<proteinExistence type="predicted"/>
<comment type="caution">
    <text evidence="2">The sequence shown here is derived from an EMBL/GenBank/DDBJ whole genome shotgun (WGS) entry which is preliminary data.</text>
</comment>
<keyword evidence="1" id="KW-1133">Transmembrane helix</keyword>
<sequence>MDSAVAPHGDSNDERHPFVGLRGAAYGTGLRHMRTTGVGFRPRESGNLFVMSRHVRNGRSEAAKVIVVIADLTAVILGLWILFALLDANRANDLVSWVQSAAAWLAGWSHDLFTMDTDWVRTVLNYGLPAVVYLLLGHFIAGRLRRA</sequence>
<feature type="transmembrane region" description="Helical" evidence="1">
    <location>
        <begin position="123"/>
        <end position="141"/>
    </location>
</feature>
<protein>
    <submittedName>
        <fullName evidence="2">Uncharacterized protein</fullName>
    </submittedName>
</protein>
<accession>A0A5J4L861</accession>
<keyword evidence="1" id="KW-0812">Transmembrane</keyword>
<evidence type="ECO:0000256" key="1">
    <source>
        <dbReference type="SAM" id="Phobius"/>
    </source>
</evidence>
<feature type="transmembrane region" description="Helical" evidence="1">
    <location>
        <begin position="62"/>
        <end position="86"/>
    </location>
</feature>
<dbReference type="AlphaFoldDB" id="A0A5J4L861"/>
<reference evidence="2 3" key="1">
    <citation type="submission" date="2019-10" db="EMBL/GenBank/DDBJ databases">
        <title>Whole genome shotgun sequence of Streptomyces angustmyceticus NBRC 3934.</title>
        <authorList>
            <person name="Hosoyama A."/>
            <person name="Ichikawa N."/>
            <person name="Kimura A."/>
            <person name="Kitahashi Y."/>
            <person name="Komaki H."/>
            <person name="Uohara A."/>
        </authorList>
    </citation>
    <scope>NUCLEOTIDE SEQUENCE [LARGE SCALE GENOMIC DNA]</scope>
    <source>
        <strain evidence="2 3">NBRC 3934</strain>
    </source>
</reference>